<keyword evidence="5" id="KW-1185">Reference proteome</keyword>
<dbReference type="SMART" id="SM00717">
    <property type="entry name" value="SANT"/>
    <property type="match status" value="1"/>
</dbReference>
<dbReference type="AlphaFoldDB" id="W6PVP6"/>
<keyword evidence="4" id="KW-0371">Homeobox</keyword>
<name>W6PVP6_PENRF</name>
<evidence type="ECO:0000259" key="3">
    <source>
        <dbReference type="PROSITE" id="PS51294"/>
    </source>
</evidence>
<keyword evidence="4" id="KW-0238">DNA-binding</keyword>
<dbReference type="OrthoDB" id="2143914at2759"/>
<dbReference type="Gene3D" id="1.10.10.60">
    <property type="entry name" value="Homeodomain-like"/>
    <property type="match status" value="1"/>
</dbReference>
<dbReference type="GO" id="GO:0003677">
    <property type="term" value="F:DNA binding"/>
    <property type="evidence" value="ECO:0007669"/>
    <property type="project" value="UniProtKB-KW"/>
</dbReference>
<reference evidence="4" key="1">
    <citation type="journal article" date="2014" name="Nat. Commun.">
        <title>Multiple recent horizontal transfers of a large genomic region in cheese making fungi.</title>
        <authorList>
            <person name="Cheeseman K."/>
            <person name="Ropars J."/>
            <person name="Renault P."/>
            <person name="Dupont J."/>
            <person name="Gouzy J."/>
            <person name="Branca A."/>
            <person name="Abraham A.L."/>
            <person name="Ceppi M."/>
            <person name="Conseiller E."/>
            <person name="Debuchy R."/>
            <person name="Malagnac F."/>
            <person name="Goarin A."/>
            <person name="Silar P."/>
            <person name="Lacoste S."/>
            <person name="Sallet E."/>
            <person name="Bensimon A."/>
            <person name="Giraud T."/>
            <person name="Brygoo Y."/>
        </authorList>
    </citation>
    <scope>NUCLEOTIDE SEQUENCE [LARGE SCALE GENOMIC DNA]</scope>
    <source>
        <strain evidence="4">FM164</strain>
    </source>
</reference>
<dbReference type="PROSITE" id="PS51294">
    <property type="entry name" value="HTH_MYB"/>
    <property type="match status" value="1"/>
</dbReference>
<feature type="domain" description="Myb-like" evidence="2">
    <location>
        <begin position="45"/>
        <end position="95"/>
    </location>
</feature>
<organism evidence="4 5">
    <name type="scientific">Penicillium roqueforti (strain FM164)</name>
    <dbReference type="NCBI Taxonomy" id="1365484"/>
    <lineage>
        <taxon>Eukaryota</taxon>
        <taxon>Fungi</taxon>
        <taxon>Dikarya</taxon>
        <taxon>Ascomycota</taxon>
        <taxon>Pezizomycotina</taxon>
        <taxon>Eurotiomycetes</taxon>
        <taxon>Eurotiomycetidae</taxon>
        <taxon>Eurotiales</taxon>
        <taxon>Aspergillaceae</taxon>
        <taxon>Penicillium</taxon>
    </lineage>
</organism>
<evidence type="ECO:0000313" key="5">
    <source>
        <dbReference type="Proteomes" id="UP000030686"/>
    </source>
</evidence>
<dbReference type="Proteomes" id="UP000030686">
    <property type="component" value="Unassembled WGS sequence"/>
</dbReference>
<feature type="domain" description="HTH myb-type" evidence="3">
    <location>
        <begin position="45"/>
        <end position="99"/>
    </location>
</feature>
<accession>W6PVP6</accession>
<dbReference type="Pfam" id="PF13921">
    <property type="entry name" value="Myb_DNA-bind_6"/>
    <property type="match status" value="1"/>
</dbReference>
<feature type="region of interest" description="Disordered" evidence="1">
    <location>
        <begin position="87"/>
        <end position="140"/>
    </location>
</feature>
<dbReference type="InterPro" id="IPR001005">
    <property type="entry name" value="SANT/Myb"/>
</dbReference>
<dbReference type="PROSITE" id="PS50090">
    <property type="entry name" value="MYB_LIKE"/>
    <property type="match status" value="1"/>
</dbReference>
<dbReference type="SUPFAM" id="SSF46689">
    <property type="entry name" value="Homeodomain-like"/>
    <property type="match status" value="1"/>
</dbReference>
<dbReference type="InterPro" id="IPR009057">
    <property type="entry name" value="Homeodomain-like_sf"/>
</dbReference>
<evidence type="ECO:0000313" key="4">
    <source>
        <dbReference type="EMBL" id="CDM27846.1"/>
    </source>
</evidence>
<feature type="compositionally biased region" description="Basic residues" evidence="1">
    <location>
        <begin position="131"/>
        <end position="140"/>
    </location>
</feature>
<gene>
    <name evidence="4" type="ORF">PROQFM164_S01g001657</name>
</gene>
<sequence length="140" mass="16098">MRAAILYTEAYQARQFKPRVARVKALKKMCQDTDTVHLAAGKRKKQPARATRFLPDEDERLIELKEKRGLPWSRIVKHFPGRTKGSLQVRYSTRLKDRGTGSPRQGRNRRVTYPTAVAVTPQETSGLLPRSPRRTRKQSS</sequence>
<dbReference type="InterPro" id="IPR017930">
    <property type="entry name" value="Myb_dom"/>
</dbReference>
<dbReference type="CDD" id="cd00167">
    <property type="entry name" value="SANT"/>
    <property type="match status" value="1"/>
</dbReference>
<dbReference type="EMBL" id="HG792015">
    <property type="protein sequence ID" value="CDM27846.1"/>
    <property type="molecule type" value="Genomic_DNA"/>
</dbReference>
<protein>
    <submittedName>
        <fullName evidence="4">Homeodomain-like</fullName>
    </submittedName>
</protein>
<proteinExistence type="predicted"/>
<evidence type="ECO:0000259" key="2">
    <source>
        <dbReference type="PROSITE" id="PS50090"/>
    </source>
</evidence>
<evidence type="ECO:0000256" key="1">
    <source>
        <dbReference type="SAM" id="MobiDB-lite"/>
    </source>
</evidence>